<feature type="region of interest" description="Disordered" evidence="6">
    <location>
        <begin position="383"/>
        <end position="402"/>
    </location>
</feature>
<dbReference type="GO" id="GO:0016491">
    <property type="term" value="F:oxidoreductase activity"/>
    <property type="evidence" value="ECO:0007669"/>
    <property type="project" value="UniProtKB-KW"/>
</dbReference>
<dbReference type="EC" id="1.6.5.-" evidence="8"/>
<keyword evidence="3" id="KW-0285">Flavoprotein</keyword>
<evidence type="ECO:0000256" key="3">
    <source>
        <dbReference type="ARBA" id="ARBA00022630"/>
    </source>
</evidence>
<dbReference type="PRINTS" id="PR00368">
    <property type="entry name" value="FADPNR"/>
</dbReference>
<keyword evidence="4" id="KW-0274">FAD</keyword>
<dbReference type="EMBL" id="JBHLTC010000005">
    <property type="protein sequence ID" value="MFC0623483.1"/>
    <property type="molecule type" value="Genomic_DNA"/>
</dbReference>
<comment type="similarity">
    <text evidence="2">Belongs to the NADH dehydrogenase family.</text>
</comment>
<dbReference type="PANTHER" id="PTHR42913:SF3">
    <property type="entry name" value="64 KDA MITOCHONDRIAL NADH DEHYDROGENASE (EUROFUNG)"/>
    <property type="match status" value="1"/>
</dbReference>
<feature type="domain" description="FAD/NAD(P)-binding" evidence="7">
    <location>
        <begin position="12"/>
        <end position="282"/>
    </location>
</feature>
<evidence type="ECO:0000256" key="1">
    <source>
        <dbReference type="ARBA" id="ARBA00001974"/>
    </source>
</evidence>
<evidence type="ECO:0000256" key="5">
    <source>
        <dbReference type="ARBA" id="ARBA00023002"/>
    </source>
</evidence>
<dbReference type="InterPro" id="IPR036188">
    <property type="entry name" value="FAD/NAD-bd_sf"/>
</dbReference>
<gene>
    <name evidence="8" type="ORF">ACFFGN_05375</name>
</gene>
<feature type="compositionally biased region" description="Basic and acidic residues" evidence="6">
    <location>
        <begin position="390"/>
        <end position="402"/>
    </location>
</feature>
<evidence type="ECO:0000313" key="8">
    <source>
        <dbReference type="EMBL" id="MFC0623483.1"/>
    </source>
</evidence>
<proteinExistence type="inferred from homology"/>
<dbReference type="InterPro" id="IPR051169">
    <property type="entry name" value="NADH-Q_oxidoreductase"/>
</dbReference>
<comment type="cofactor">
    <cofactor evidence="1">
        <name>FAD</name>
        <dbReference type="ChEBI" id="CHEBI:57692"/>
    </cofactor>
</comment>
<protein>
    <submittedName>
        <fullName evidence="8">NAD(P)/FAD-dependent oxidoreductase</fullName>
        <ecNumber evidence="8">1.6.5.-</ecNumber>
    </submittedName>
</protein>
<evidence type="ECO:0000256" key="2">
    <source>
        <dbReference type="ARBA" id="ARBA00005272"/>
    </source>
</evidence>
<keyword evidence="5 8" id="KW-0560">Oxidoreductase</keyword>
<dbReference type="PANTHER" id="PTHR42913">
    <property type="entry name" value="APOPTOSIS-INDUCING FACTOR 1"/>
    <property type="match status" value="1"/>
</dbReference>
<organism evidence="8 9">
    <name type="scientific">Kribbella deserti</name>
    <dbReference type="NCBI Taxonomy" id="1926257"/>
    <lineage>
        <taxon>Bacteria</taxon>
        <taxon>Bacillati</taxon>
        <taxon>Actinomycetota</taxon>
        <taxon>Actinomycetes</taxon>
        <taxon>Propionibacteriales</taxon>
        <taxon>Kribbellaceae</taxon>
        <taxon>Kribbella</taxon>
    </lineage>
</organism>
<sequence>MTANTTNTPAIKVVVIGGGYAGVMAANRLTQRDDIAVTLVNPRPKFVERLRLHQHVAGEPAPVVDYQEILSERIQLVVDTATGINATGRTVTLGGGDTLAYDYLIYAPGSGSFDLTSISGAEEFAHPVANLEAASRLREIVDATPSSAPVTVVGSGATGVEVATELADQGRAVTLVCGKVLCPYLHPRVRRKFAKRLAQLNVNVIVGPDAIVTAVSSHAVQLQDGRELPSEVTIWTAGFSVPDLARRSGLSTDDTGRLLTDETLTSVDSDRILAAGDSASPSGMPFRASCATARPLGAFAADAILARLDKRQPKEVNIGTGFQCFALGRNAAIVQLASMHDVATRFSISGALAQKIKSSSYGLLTEELSKEARKPGSFTWRFKDKKRREKLNQRRDMTRQVA</sequence>
<dbReference type="RefSeq" id="WP_380044182.1">
    <property type="nucleotide sequence ID" value="NZ_JBHLTC010000005.1"/>
</dbReference>
<evidence type="ECO:0000256" key="6">
    <source>
        <dbReference type="SAM" id="MobiDB-lite"/>
    </source>
</evidence>
<keyword evidence="9" id="KW-1185">Reference proteome</keyword>
<reference evidence="8 9" key="1">
    <citation type="submission" date="2024-09" db="EMBL/GenBank/DDBJ databases">
        <authorList>
            <person name="Sun Q."/>
            <person name="Mori K."/>
        </authorList>
    </citation>
    <scope>NUCLEOTIDE SEQUENCE [LARGE SCALE GENOMIC DNA]</scope>
    <source>
        <strain evidence="8 9">CGMCC 1.15906</strain>
    </source>
</reference>
<evidence type="ECO:0000259" key="7">
    <source>
        <dbReference type="Pfam" id="PF07992"/>
    </source>
</evidence>
<dbReference type="Pfam" id="PF07992">
    <property type="entry name" value="Pyr_redox_2"/>
    <property type="match status" value="1"/>
</dbReference>
<dbReference type="SUPFAM" id="SSF51905">
    <property type="entry name" value="FAD/NAD(P)-binding domain"/>
    <property type="match status" value="1"/>
</dbReference>
<dbReference type="Proteomes" id="UP001589890">
    <property type="component" value="Unassembled WGS sequence"/>
</dbReference>
<evidence type="ECO:0000256" key="4">
    <source>
        <dbReference type="ARBA" id="ARBA00022827"/>
    </source>
</evidence>
<evidence type="ECO:0000313" key="9">
    <source>
        <dbReference type="Proteomes" id="UP001589890"/>
    </source>
</evidence>
<comment type="caution">
    <text evidence="8">The sequence shown here is derived from an EMBL/GenBank/DDBJ whole genome shotgun (WGS) entry which is preliminary data.</text>
</comment>
<dbReference type="InterPro" id="IPR023753">
    <property type="entry name" value="FAD/NAD-binding_dom"/>
</dbReference>
<dbReference type="Gene3D" id="3.50.50.100">
    <property type="match status" value="1"/>
</dbReference>
<name>A0ABV6QG10_9ACTN</name>
<accession>A0ABV6QG10</accession>